<protein>
    <submittedName>
        <fullName evidence="1">Uncharacterized protein</fullName>
    </submittedName>
</protein>
<dbReference type="RefSeq" id="WP_276646370.1">
    <property type="nucleotide sequence ID" value="NZ_JAAYSM010000059.1"/>
</dbReference>
<dbReference type="EMBL" id="JAAYSM010000059">
    <property type="protein sequence ID" value="NLJ17609.1"/>
    <property type="molecule type" value="Genomic_DNA"/>
</dbReference>
<reference evidence="1 2" key="1">
    <citation type="journal article" date="2020" name="Biotechnol. Biofuels">
        <title>New insights from the biogas microbiome by comprehensive genome-resolved metagenomics of nearly 1600 species originating from multiple anaerobic digesters.</title>
        <authorList>
            <person name="Campanaro S."/>
            <person name="Treu L."/>
            <person name="Rodriguez-R L.M."/>
            <person name="Kovalovszki A."/>
            <person name="Ziels R.M."/>
            <person name="Maus I."/>
            <person name="Zhu X."/>
            <person name="Kougias P.G."/>
            <person name="Basile A."/>
            <person name="Luo G."/>
            <person name="Schluter A."/>
            <person name="Konstantinidis K.T."/>
            <person name="Angelidaki I."/>
        </authorList>
    </citation>
    <scope>NUCLEOTIDE SEQUENCE [LARGE SCALE GENOMIC DNA]</scope>
    <source>
        <strain evidence="1">AS23ysBPME_34</strain>
    </source>
</reference>
<evidence type="ECO:0000313" key="2">
    <source>
        <dbReference type="Proteomes" id="UP000541058"/>
    </source>
</evidence>
<accession>A0A7X8GZA7</accession>
<sequence>MIPFDLKTKPLFLSDFQSFLLKKPDNIYFVTFRVIFPNEKKWDIRYPFPKSDLLKLNTDLFERYLVALVNNIISTFGGLELQIYYNKSCVDQNNLFLNLDNVFQISEPIRKSYGSFINYSDRINRHYNKRDFKFSYYHSDEKISLKENEKFSIRELEVPSIKISNNTITELPNDQIWISLDVGGNSIKGVLYQNGNILSMKDYSWFPARMTEADEFNGGIETVIRFLLKEIGFENDLSKKVDAMIIGYPDIVIDNKIIGGETYKHLGIRTKYHNNYEPEYRKLYCLDELLQKYLKNDGKLIILNDGNVAALIETIERILLPDEYGKDFLTMVHTIGTEMGTGFLSSIPIVQKIPLECYQYVIDLGMQNYSNYVPSDIRSINNTNSEISGTVQKYVTQMGLFRLSITDMLENDPASFKQLITEGLIEYQGNELHVVTDPEDMRSKLTYFLTDEMLHKGNKSVRKALLQMGHALAATIDQVKTIIPEIETERVLSGGIVSDTIAYNTLKEGLHSVKPTYGISRLGDKPSKLPLVQSLPSNKRSFQIAVGELYVLNLLT</sequence>
<organism evidence="1 2">
    <name type="scientific">Globicatella sulfidifaciens</name>
    <dbReference type="NCBI Taxonomy" id="136093"/>
    <lineage>
        <taxon>Bacteria</taxon>
        <taxon>Bacillati</taxon>
        <taxon>Bacillota</taxon>
        <taxon>Bacilli</taxon>
        <taxon>Lactobacillales</taxon>
        <taxon>Aerococcaceae</taxon>
        <taxon>Globicatella</taxon>
    </lineage>
</organism>
<proteinExistence type="predicted"/>
<gene>
    <name evidence="1" type="ORF">GX355_01990</name>
</gene>
<comment type="caution">
    <text evidence="1">The sequence shown here is derived from an EMBL/GenBank/DDBJ whole genome shotgun (WGS) entry which is preliminary data.</text>
</comment>
<name>A0A7X8GZA7_9LACT</name>
<dbReference type="AlphaFoldDB" id="A0A7X8GZA7"/>
<dbReference type="Proteomes" id="UP000541058">
    <property type="component" value="Unassembled WGS sequence"/>
</dbReference>
<evidence type="ECO:0000313" key="1">
    <source>
        <dbReference type="EMBL" id="NLJ17609.1"/>
    </source>
</evidence>